<feature type="domain" description="Death" evidence="1">
    <location>
        <begin position="201"/>
        <end position="285"/>
    </location>
</feature>
<dbReference type="Proteomes" id="UP000515135">
    <property type="component" value="Unplaced"/>
</dbReference>
<dbReference type="KEGG" id="bbel:109473847"/>
<dbReference type="Pfam" id="PF00531">
    <property type="entry name" value="Death"/>
    <property type="match status" value="1"/>
</dbReference>
<evidence type="ECO:0000313" key="2">
    <source>
        <dbReference type="Proteomes" id="UP000515135"/>
    </source>
</evidence>
<reference evidence="3" key="1">
    <citation type="submission" date="2025-08" db="UniProtKB">
        <authorList>
            <consortium name="RefSeq"/>
        </authorList>
    </citation>
    <scope>IDENTIFICATION</scope>
    <source>
        <tissue evidence="3">Gonad</tissue>
    </source>
</reference>
<dbReference type="SUPFAM" id="SSF47986">
    <property type="entry name" value="DEATH domain"/>
    <property type="match status" value="1"/>
</dbReference>
<dbReference type="RefSeq" id="XP_019629516.1">
    <property type="nucleotide sequence ID" value="XM_019773957.1"/>
</dbReference>
<protein>
    <submittedName>
        <fullName evidence="3">Uncharacterized protein LOC109473847</fullName>
    </submittedName>
</protein>
<dbReference type="InterPro" id="IPR016729">
    <property type="entry name" value="FADD"/>
</dbReference>
<evidence type="ECO:0000313" key="3">
    <source>
        <dbReference type="RefSeq" id="XP_019629516.1"/>
    </source>
</evidence>
<dbReference type="PANTHER" id="PTHR15077">
    <property type="entry name" value="FAS-ASSOCIATING DEATH DOMAIN-CONTAINING PROTEIN FADD"/>
    <property type="match status" value="1"/>
</dbReference>
<evidence type="ECO:0000259" key="1">
    <source>
        <dbReference type="PROSITE" id="PS50017"/>
    </source>
</evidence>
<dbReference type="GO" id="GO:0007165">
    <property type="term" value="P:signal transduction"/>
    <property type="evidence" value="ECO:0007669"/>
    <property type="project" value="InterPro"/>
</dbReference>
<dbReference type="Gene3D" id="1.10.533.10">
    <property type="entry name" value="Death Domain, Fas"/>
    <property type="match status" value="1"/>
</dbReference>
<name>A0A6P4ZIV1_BRABE</name>
<gene>
    <name evidence="3" type="primary">LOC109473847</name>
</gene>
<organism evidence="2 3">
    <name type="scientific">Branchiostoma belcheri</name>
    <name type="common">Amphioxus</name>
    <dbReference type="NCBI Taxonomy" id="7741"/>
    <lineage>
        <taxon>Eukaryota</taxon>
        <taxon>Metazoa</taxon>
        <taxon>Chordata</taxon>
        <taxon>Cephalochordata</taxon>
        <taxon>Leptocardii</taxon>
        <taxon>Amphioxiformes</taxon>
        <taxon>Branchiostomatidae</taxon>
        <taxon>Branchiostoma</taxon>
    </lineage>
</organism>
<keyword evidence="2" id="KW-1185">Reference proteome</keyword>
<dbReference type="InterPro" id="IPR000488">
    <property type="entry name" value="Death_dom"/>
</dbReference>
<dbReference type="InterPro" id="IPR011029">
    <property type="entry name" value="DEATH-like_dom_sf"/>
</dbReference>
<accession>A0A6P4ZIV1</accession>
<dbReference type="GeneID" id="109473847"/>
<sequence length="285" mass="32243">MNCFRFPWFLENSPTQIYKKLWVSSAIKDRQVEVRVRFEIISYCPVGLFERLSVQINDLVTRVTEWKDGTLVRTLNDRLLLLQRTKEHNVTYLLLATRVPGRELDQGWADLMPIVNKAAGLLKEWPGVLSYLFVDCGHCFGRLDSQEWSNLSSREIGHFPGEVLYTDRPVHLTCPRTGDDINPALVYPSSPPRKSNPGLLSDVGMLCLAKQLGKEWKSLAIELGFTLAEIQRLQSDNPFSTEDSIFSMLVQWRRRQGASVNVSALAAALTAAGRKDLADSVLEHL</sequence>
<proteinExistence type="predicted"/>
<dbReference type="SMART" id="SM00005">
    <property type="entry name" value="DEATH"/>
    <property type="match status" value="1"/>
</dbReference>
<dbReference type="AlphaFoldDB" id="A0A6P4ZIV1"/>
<dbReference type="PROSITE" id="PS50017">
    <property type="entry name" value="DEATH_DOMAIN"/>
    <property type="match status" value="1"/>
</dbReference>
<dbReference type="OrthoDB" id="428577at2759"/>